<protein>
    <recommendedName>
        <fullName evidence="2">Activator of Hsp90 ATPase homologue 1/2-like C-terminal domain-containing protein</fullName>
    </recommendedName>
</protein>
<dbReference type="SUPFAM" id="SSF55961">
    <property type="entry name" value="Bet v1-like"/>
    <property type="match status" value="1"/>
</dbReference>
<name>A0A917EK31_9RHOB</name>
<evidence type="ECO:0000313" key="4">
    <source>
        <dbReference type="Proteomes" id="UP000606730"/>
    </source>
</evidence>
<evidence type="ECO:0000256" key="1">
    <source>
        <dbReference type="ARBA" id="ARBA00006817"/>
    </source>
</evidence>
<dbReference type="InterPro" id="IPR023393">
    <property type="entry name" value="START-like_dom_sf"/>
</dbReference>
<evidence type="ECO:0000259" key="2">
    <source>
        <dbReference type="Pfam" id="PF08327"/>
    </source>
</evidence>
<proteinExistence type="inferred from homology"/>
<keyword evidence="4" id="KW-1185">Reference proteome</keyword>
<reference evidence="3" key="1">
    <citation type="journal article" date="2014" name="Int. J. Syst. Evol. Microbiol.">
        <title>Complete genome sequence of Corynebacterium casei LMG S-19264T (=DSM 44701T), isolated from a smear-ripened cheese.</title>
        <authorList>
            <consortium name="US DOE Joint Genome Institute (JGI-PGF)"/>
            <person name="Walter F."/>
            <person name="Albersmeier A."/>
            <person name="Kalinowski J."/>
            <person name="Ruckert C."/>
        </authorList>
    </citation>
    <scope>NUCLEOTIDE SEQUENCE</scope>
    <source>
        <strain evidence="3">CGMCC 1.16012</strain>
    </source>
</reference>
<gene>
    <name evidence="3" type="ORF">GCM10011517_13480</name>
</gene>
<feature type="domain" description="Activator of Hsp90 ATPase homologue 1/2-like C-terminal" evidence="2">
    <location>
        <begin position="17"/>
        <end position="133"/>
    </location>
</feature>
<dbReference type="EMBL" id="BMKN01000001">
    <property type="protein sequence ID" value="GGE47035.1"/>
    <property type="molecule type" value="Genomic_DNA"/>
</dbReference>
<sequence>MTDTTIRKSVFLPVSKQHAWDYLTKADLLNKWFHPADADMAPGQDYTLRSQKDGDRMCWGTVEEMVPHDYMRWSFTVGPANGVMSTVEWTLSDAPGGTRLSLVHSGLPTDAEGFGLVLALDKGWHGFLGGLRNCTEE</sequence>
<accession>A0A917EK31</accession>
<dbReference type="InterPro" id="IPR013538">
    <property type="entry name" value="ASHA1/2-like_C"/>
</dbReference>
<dbReference type="Proteomes" id="UP000606730">
    <property type="component" value="Unassembled WGS sequence"/>
</dbReference>
<comment type="caution">
    <text evidence="3">The sequence shown here is derived from an EMBL/GenBank/DDBJ whole genome shotgun (WGS) entry which is preliminary data.</text>
</comment>
<dbReference type="Gene3D" id="3.30.530.20">
    <property type="match status" value="1"/>
</dbReference>
<comment type="similarity">
    <text evidence="1">Belongs to the AHA1 family.</text>
</comment>
<organism evidence="3 4">
    <name type="scientific">Actibacterium pelagium</name>
    <dbReference type="NCBI Taxonomy" id="2029103"/>
    <lineage>
        <taxon>Bacteria</taxon>
        <taxon>Pseudomonadati</taxon>
        <taxon>Pseudomonadota</taxon>
        <taxon>Alphaproteobacteria</taxon>
        <taxon>Rhodobacterales</taxon>
        <taxon>Roseobacteraceae</taxon>
        <taxon>Actibacterium</taxon>
    </lineage>
</organism>
<dbReference type="Pfam" id="PF08327">
    <property type="entry name" value="AHSA1"/>
    <property type="match status" value="1"/>
</dbReference>
<dbReference type="OrthoDB" id="9803476at2"/>
<reference evidence="3" key="2">
    <citation type="submission" date="2020-09" db="EMBL/GenBank/DDBJ databases">
        <authorList>
            <person name="Sun Q."/>
            <person name="Zhou Y."/>
        </authorList>
    </citation>
    <scope>NUCLEOTIDE SEQUENCE</scope>
    <source>
        <strain evidence="3">CGMCC 1.16012</strain>
    </source>
</reference>
<dbReference type="RefSeq" id="WP_095595838.1">
    <property type="nucleotide sequence ID" value="NZ_BMKN01000001.1"/>
</dbReference>
<dbReference type="CDD" id="cd07814">
    <property type="entry name" value="SRPBCC_CalC_Aha1-like"/>
    <property type="match status" value="1"/>
</dbReference>
<dbReference type="AlphaFoldDB" id="A0A917EK31"/>
<evidence type="ECO:0000313" key="3">
    <source>
        <dbReference type="EMBL" id="GGE47035.1"/>
    </source>
</evidence>